<dbReference type="InterPro" id="IPR005522">
    <property type="entry name" value="IPK"/>
</dbReference>
<dbReference type="EC" id="2.7.-.-" evidence="4"/>
<name>A0A0P9F9N7_RHOGW</name>
<keyword evidence="2 4" id="KW-0808">Transferase</keyword>
<dbReference type="EMBL" id="KQ474087">
    <property type="protein sequence ID" value="KPV72340.1"/>
    <property type="molecule type" value="Genomic_DNA"/>
</dbReference>
<evidence type="ECO:0000313" key="5">
    <source>
        <dbReference type="EMBL" id="KPV72340.1"/>
    </source>
</evidence>
<dbReference type="Gene3D" id="3.30.470.160">
    <property type="entry name" value="Inositol polyphosphate kinase"/>
    <property type="match status" value="1"/>
</dbReference>
<dbReference type="GO" id="GO:0005737">
    <property type="term" value="C:cytoplasm"/>
    <property type="evidence" value="ECO:0007669"/>
    <property type="project" value="TreeGrafter"/>
</dbReference>
<comment type="similarity">
    <text evidence="1 4">Belongs to the inositol phosphokinase (IPK) family.</text>
</comment>
<keyword evidence="3 4" id="KW-0418">Kinase</keyword>
<dbReference type="PANTHER" id="PTHR12400">
    <property type="entry name" value="INOSITOL POLYPHOSPHATE KINASE"/>
    <property type="match status" value="1"/>
</dbReference>
<dbReference type="SUPFAM" id="SSF56104">
    <property type="entry name" value="SAICAR synthase-like"/>
    <property type="match status" value="1"/>
</dbReference>
<evidence type="ECO:0000256" key="1">
    <source>
        <dbReference type="ARBA" id="ARBA00007374"/>
    </source>
</evidence>
<gene>
    <name evidence="5" type="ORF">RHOBADRAFT_18262</name>
</gene>
<sequence>MGRASDFKSRLVGGDGRTSATVPLEPFRHQVGGHSHIFRFSKKAVCKPLTSRENQFYEAVERTSPRLLGFVPQYLGVLNQFILMEDLTGTLKKPCVLDLKMGTRQYGILATPEKKKSQTKKCSKTTSHDLGVRICGMQVRSPFLSCPSLSFSGSPSLTERYVFQDKYFGRKVTIGDFPSVLASFLHDGERVLAYHIPHILRQLYRLASIVFGLDRFRFYAASLLFIYDGDPDADSLSLDLEPGEFAPDGRIVARFPPTHPDQPDRGFALGLRSLCAALKMIWADECRAGHLEGLERELHVEGEDVFKRVWGPEADEPGLVLKSLTPETVYELATS</sequence>
<evidence type="ECO:0000256" key="3">
    <source>
        <dbReference type="ARBA" id="ARBA00022777"/>
    </source>
</evidence>
<organism evidence="5 6">
    <name type="scientific">Rhodotorula graminis (strain WP1)</name>
    <dbReference type="NCBI Taxonomy" id="578459"/>
    <lineage>
        <taxon>Eukaryota</taxon>
        <taxon>Fungi</taxon>
        <taxon>Dikarya</taxon>
        <taxon>Basidiomycota</taxon>
        <taxon>Pucciniomycotina</taxon>
        <taxon>Microbotryomycetes</taxon>
        <taxon>Sporidiobolales</taxon>
        <taxon>Sporidiobolaceae</taxon>
        <taxon>Rhodotorula</taxon>
    </lineage>
</organism>
<dbReference type="OMA" id="ACMTAKC"/>
<accession>A0A0P9F9N7</accession>
<dbReference type="GO" id="GO:0005634">
    <property type="term" value="C:nucleus"/>
    <property type="evidence" value="ECO:0007669"/>
    <property type="project" value="TreeGrafter"/>
</dbReference>
<dbReference type="GO" id="GO:0046854">
    <property type="term" value="P:phosphatidylinositol phosphate biosynthetic process"/>
    <property type="evidence" value="ECO:0007669"/>
    <property type="project" value="TreeGrafter"/>
</dbReference>
<dbReference type="GO" id="GO:0008440">
    <property type="term" value="F:inositol-1,4,5-trisphosphate 3-kinase activity"/>
    <property type="evidence" value="ECO:0007669"/>
    <property type="project" value="TreeGrafter"/>
</dbReference>
<dbReference type="Proteomes" id="UP000053890">
    <property type="component" value="Unassembled WGS sequence"/>
</dbReference>
<dbReference type="GO" id="GO:0032958">
    <property type="term" value="P:inositol phosphate biosynthetic process"/>
    <property type="evidence" value="ECO:0007669"/>
    <property type="project" value="InterPro"/>
</dbReference>
<protein>
    <recommendedName>
        <fullName evidence="4">Kinase</fullName>
        <ecNumber evidence="4">2.7.-.-</ecNumber>
    </recommendedName>
</protein>
<evidence type="ECO:0000256" key="4">
    <source>
        <dbReference type="RuleBase" id="RU363090"/>
    </source>
</evidence>
<dbReference type="STRING" id="578459.A0A0P9F9N7"/>
<reference evidence="5 6" key="1">
    <citation type="journal article" date="2015" name="Front. Microbiol.">
        <title>Genome sequence of the plant growth promoting endophytic yeast Rhodotorula graminis WP1.</title>
        <authorList>
            <person name="Firrincieli A."/>
            <person name="Otillar R."/>
            <person name="Salamov A."/>
            <person name="Schmutz J."/>
            <person name="Khan Z."/>
            <person name="Redman R.S."/>
            <person name="Fleck N.D."/>
            <person name="Lindquist E."/>
            <person name="Grigoriev I.V."/>
            <person name="Doty S.L."/>
        </authorList>
    </citation>
    <scope>NUCLEOTIDE SEQUENCE [LARGE SCALE GENOMIC DNA]</scope>
    <source>
        <strain evidence="5 6">WP1</strain>
    </source>
</reference>
<evidence type="ECO:0000256" key="2">
    <source>
        <dbReference type="ARBA" id="ARBA00022679"/>
    </source>
</evidence>
<dbReference type="AlphaFoldDB" id="A0A0P9F9N7"/>
<dbReference type="OrthoDB" id="2573163at2759"/>
<keyword evidence="6" id="KW-1185">Reference proteome</keyword>
<dbReference type="RefSeq" id="XP_018268389.1">
    <property type="nucleotide sequence ID" value="XM_018412418.1"/>
</dbReference>
<proteinExistence type="inferred from homology"/>
<dbReference type="PANTHER" id="PTHR12400:SF21">
    <property type="entry name" value="KINASE"/>
    <property type="match status" value="1"/>
</dbReference>
<dbReference type="Pfam" id="PF03770">
    <property type="entry name" value="IPK"/>
    <property type="match status" value="1"/>
</dbReference>
<dbReference type="GO" id="GO:0000824">
    <property type="term" value="F:inositol-1,4,5,6-tetrakisphosphate 3-kinase activity"/>
    <property type="evidence" value="ECO:0007669"/>
    <property type="project" value="TreeGrafter"/>
</dbReference>
<dbReference type="GeneID" id="28972867"/>
<dbReference type="InterPro" id="IPR038286">
    <property type="entry name" value="IPK_sf"/>
</dbReference>
<evidence type="ECO:0000313" key="6">
    <source>
        <dbReference type="Proteomes" id="UP000053890"/>
    </source>
</evidence>